<comment type="caution">
    <text evidence="2">The sequence shown here is derived from an EMBL/GenBank/DDBJ whole genome shotgun (WGS) entry which is preliminary data.</text>
</comment>
<dbReference type="EMBL" id="AMFJ01028910">
    <property type="protein sequence ID" value="EKD44306.1"/>
    <property type="molecule type" value="Genomic_DNA"/>
</dbReference>
<evidence type="ECO:0000313" key="2">
    <source>
        <dbReference type="EMBL" id="EKD44306.1"/>
    </source>
</evidence>
<dbReference type="SMART" id="SM00530">
    <property type="entry name" value="HTH_XRE"/>
    <property type="match status" value="1"/>
</dbReference>
<dbReference type="Pfam" id="PF01381">
    <property type="entry name" value="HTH_3"/>
    <property type="match status" value="1"/>
</dbReference>
<organism evidence="2">
    <name type="scientific">uncultured bacterium</name>
    <name type="common">gcode 4</name>
    <dbReference type="NCBI Taxonomy" id="1234023"/>
    <lineage>
        <taxon>Bacteria</taxon>
        <taxon>environmental samples</taxon>
    </lineage>
</organism>
<protein>
    <recommendedName>
        <fullName evidence="1">HTH cro/C1-type domain-containing protein</fullName>
    </recommendedName>
</protein>
<feature type="domain" description="HTH cro/C1-type" evidence="1">
    <location>
        <begin position="15"/>
        <end position="73"/>
    </location>
</feature>
<reference evidence="2" key="1">
    <citation type="journal article" date="2012" name="Science">
        <title>Fermentation, hydrogen, and sulfur metabolism in multiple uncultivated bacterial phyla.</title>
        <authorList>
            <person name="Wrighton K.C."/>
            <person name="Thomas B.C."/>
            <person name="Sharon I."/>
            <person name="Miller C.S."/>
            <person name="Castelle C.J."/>
            <person name="VerBerkmoes N.C."/>
            <person name="Wilkins M.J."/>
            <person name="Hettich R.L."/>
            <person name="Lipton M.S."/>
            <person name="Williams K.H."/>
            <person name="Long P.E."/>
            <person name="Banfield J.F."/>
        </authorList>
    </citation>
    <scope>NUCLEOTIDE SEQUENCE [LARGE SCALE GENOMIC DNA]</scope>
</reference>
<name>K1Z4V0_9BACT</name>
<proteinExistence type="predicted"/>
<dbReference type="GO" id="GO:0003677">
    <property type="term" value="F:DNA binding"/>
    <property type="evidence" value="ECO:0007669"/>
    <property type="project" value="InterPro"/>
</dbReference>
<dbReference type="Gene3D" id="1.10.260.40">
    <property type="entry name" value="lambda repressor-like DNA-binding domains"/>
    <property type="match status" value="1"/>
</dbReference>
<accession>K1Z4V0</accession>
<gene>
    <name evidence="2" type="ORF">ACD_71C00179G0001</name>
</gene>
<dbReference type="AlphaFoldDB" id="K1Z4V0"/>
<dbReference type="PROSITE" id="PS50943">
    <property type="entry name" value="HTH_CROC1"/>
    <property type="match status" value="1"/>
</dbReference>
<evidence type="ECO:0000259" key="1">
    <source>
        <dbReference type="PROSITE" id="PS50943"/>
    </source>
</evidence>
<dbReference type="InterPro" id="IPR010982">
    <property type="entry name" value="Lambda_DNA-bd_dom_sf"/>
</dbReference>
<sequence>MALTKQEKVTLWLRLKNIRKNGRHGKMTQEQLAEKVWIPVITYMKMEQGHTKNPSFLTIWKICETLGYSLDEFVKGVEKKENNK</sequence>
<dbReference type="InterPro" id="IPR001387">
    <property type="entry name" value="Cro/C1-type_HTH"/>
</dbReference>
<dbReference type="SUPFAM" id="SSF47413">
    <property type="entry name" value="lambda repressor-like DNA-binding domains"/>
    <property type="match status" value="1"/>
</dbReference>
<dbReference type="CDD" id="cd00093">
    <property type="entry name" value="HTH_XRE"/>
    <property type="match status" value="1"/>
</dbReference>